<dbReference type="PROSITE" id="PS50111">
    <property type="entry name" value="CHEMOTAXIS_TRANSDUC_2"/>
    <property type="match status" value="1"/>
</dbReference>
<dbReference type="AlphaFoldDB" id="A0A290Q5K6"/>
<evidence type="ECO:0000256" key="5">
    <source>
        <dbReference type="SAM" id="MobiDB-lite"/>
    </source>
</evidence>
<keyword evidence="6" id="KW-0472">Membrane</keyword>
<comment type="similarity">
    <text evidence="2">Belongs to the methyl-accepting chemotaxis (MCP) protein family.</text>
</comment>
<reference evidence="8 9" key="1">
    <citation type="submission" date="2017-09" db="EMBL/GenBank/DDBJ databases">
        <title>Complete genome sequence of Verrucomicrobial strain HZ-65, isolated from freshwater.</title>
        <authorList>
            <person name="Choi A."/>
        </authorList>
    </citation>
    <scope>NUCLEOTIDE SEQUENCE [LARGE SCALE GENOMIC DNA]</scope>
    <source>
        <strain evidence="8 9">HZ-65</strain>
    </source>
</reference>
<name>A0A290Q5K6_9BACT</name>
<keyword evidence="6" id="KW-1133">Transmembrane helix</keyword>
<dbReference type="SUPFAM" id="SSF58104">
    <property type="entry name" value="Methyl-accepting chemotaxis protein (MCP) signaling domain"/>
    <property type="match status" value="1"/>
</dbReference>
<evidence type="ECO:0000259" key="7">
    <source>
        <dbReference type="PROSITE" id="PS50111"/>
    </source>
</evidence>
<keyword evidence="1" id="KW-0145">Chemotaxis</keyword>
<accession>A0A290Q5K6</accession>
<dbReference type="Proteomes" id="UP000217265">
    <property type="component" value="Chromosome"/>
</dbReference>
<gene>
    <name evidence="8" type="ORF">CMV30_07310</name>
</gene>
<dbReference type="Gene3D" id="1.10.287.950">
    <property type="entry name" value="Methyl-accepting chemotaxis protein"/>
    <property type="match status" value="1"/>
</dbReference>
<feature type="domain" description="Methyl-accepting transducer" evidence="7">
    <location>
        <begin position="386"/>
        <end position="615"/>
    </location>
</feature>
<dbReference type="InterPro" id="IPR051310">
    <property type="entry name" value="MCP_chemotaxis"/>
</dbReference>
<evidence type="ECO:0000256" key="1">
    <source>
        <dbReference type="ARBA" id="ARBA00022500"/>
    </source>
</evidence>
<feature type="coiled-coil region" evidence="4">
    <location>
        <begin position="246"/>
        <end position="276"/>
    </location>
</feature>
<sequence>MRERHGKGSRFNGYPQLCRFDCRNGQQAVGKTMSKTNITLTHKIAAGFGLLLLLLGAIGAYSVYSMTSGTTRARALAESYIPEAKFASEIERTMRKSNLEARSYALTRDEAYLAEYEKAWAKLVAARKAAEGFSAEHPQLVVLREKLGVFAKAEADFAARMAETRQAGEQVDAAWAVLNKTAGVLVKATEALAVSQGKLMQEELAAGKTGAEISERVGKLEAASGLRDGVSQMRLALMRSKVLRDLNELKRLDELLMRALERARELKGVMRRADNQGLIVEIEGALLTYQATVATLRMGEVALEEVAPRRMAAMLVAVGAAEDVLRAGIDHTVNEGTAAADTLAVTTRWVIVAVTGSVVLGVALAVWLTRSITRPVRAITELLAAGAEQTSSASNQIASASQSQAQGASEQAASLEETSSSLEEIASIVERNAEHAQAAKERSSLARTAAEGGGGEMRQMTVAIEALVGSSTSVLKIVKTIDEIAFQTNLLALNAAVEAARAGEAGAGFAVVADEVRSLAHRCAVAAKETAELVDDTHVKSKQGAELTVRVSRSLTEIIEQSRTVDGLITEIATACREQSQGIQQLNVAVGQMDKVVQDSAAQAEETASAAEELSAQSAELSAVTGQLRQLVGMGKRQARPEKPVVISTKVSTRPMPRAERPVQPVHGGREQTAGVAADAVAAHFE</sequence>
<proteinExistence type="inferred from homology"/>
<keyword evidence="9" id="KW-1185">Reference proteome</keyword>
<dbReference type="SMART" id="SM01358">
    <property type="entry name" value="HBM"/>
    <property type="match status" value="1"/>
</dbReference>
<keyword evidence="6" id="KW-0812">Transmembrane</keyword>
<keyword evidence="3" id="KW-0807">Transducer</keyword>
<evidence type="ECO:0000313" key="9">
    <source>
        <dbReference type="Proteomes" id="UP000217265"/>
    </source>
</evidence>
<dbReference type="SMART" id="SM00283">
    <property type="entry name" value="MA"/>
    <property type="match status" value="1"/>
</dbReference>
<protein>
    <recommendedName>
        <fullName evidence="7">Methyl-accepting transducer domain-containing protein</fullName>
    </recommendedName>
</protein>
<evidence type="ECO:0000256" key="4">
    <source>
        <dbReference type="SAM" id="Coils"/>
    </source>
</evidence>
<dbReference type="GO" id="GO:0007165">
    <property type="term" value="P:signal transduction"/>
    <property type="evidence" value="ECO:0007669"/>
    <property type="project" value="UniProtKB-KW"/>
</dbReference>
<dbReference type="OrthoDB" id="9814363at2"/>
<dbReference type="PANTHER" id="PTHR43531:SF11">
    <property type="entry name" value="METHYL-ACCEPTING CHEMOTAXIS PROTEIN 3"/>
    <property type="match status" value="1"/>
</dbReference>
<dbReference type="Pfam" id="PF00015">
    <property type="entry name" value="MCPsignal"/>
    <property type="match status" value="1"/>
</dbReference>
<keyword evidence="4" id="KW-0175">Coiled coil</keyword>
<dbReference type="KEGG" id="vbh:CMV30_07310"/>
<organism evidence="8 9">
    <name type="scientific">Nibricoccus aquaticus</name>
    <dbReference type="NCBI Taxonomy" id="2576891"/>
    <lineage>
        <taxon>Bacteria</taxon>
        <taxon>Pseudomonadati</taxon>
        <taxon>Verrucomicrobiota</taxon>
        <taxon>Opitutia</taxon>
        <taxon>Opitutales</taxon>
        <taxon>Opitutaceae</taxon>
        <taxon>Nibricoccus</taxon>
    </lineage>
</organism>
<dbReference type="EMBL" id="CP023344">
    <property type="protein sequence ID" value="ATC63774.1"/>
    <property type="molecule type" value="Genomic_DNA"/>
</dbReference>
<dbReference type="InterPro" id="IPR032255">
    <property type="entry name" value="HBM"/>
</dbReference>
<evidence type="ECO:0000256" key="6">
    <source>
        <dbReference type="SAM" id="Phobius"/>
    </source>
</evidence>
<dbReference type="Pfam" id="PF05227">
    <property type="entry name" value="CHASE3"/>
    <property type="match status" value="1"/>
</dbReference>
<evidence type="ECO:0000256" key="2">
    <source>
        <dbReference type="ARBA" id="ARBA00029447"/>
    </source>
</evidence>
<dbReference type="InterPro" id="IPR007891">
    <property type="entry name" value="CHASE3"/>
</dbReference>
<feature type="transmembrane region" description="Helical" evidence="6">
    <location>
        <begin position="44"/>
        <end position="64"/>
    </location>
</feature>
<dbReference type="GO" id="GO:0016020">
    <property type="term" value="C:membrane"/>
    <property type="evidence" value="ECO:0007669"/>
    <property type="project" value="InterPro"/>
</dbReference>
<evidence type="ECO:0000313" key="8">
    <source>
        <dbReference type="EMBL" id="ATC63774.1"/>
    </source>
</evidence>
<feature type="region of interest" description="Disordered" evidence="5">
    <location>
        <begin position="395"/>
        <end position="416"/>
    </location>
</feature>
<dbReference type="GO" id="GO:0006935">
    <property type="term" value="P:chemotaxis"/>
    <property type="evidence" value="ECO:0007669"/>
    <property type="project" value="UniProtKB-KW"/>
</dbReference>
<evidence type="ECO:0000256" key="3">
    <source>
        <dbReference type="PROSITE-ProRule" id="PRU00284"/>
    </source>
</evidence>
<feature type="region of interest" description="Disordered" evidence="5">
    <location>
        <begin position="651"/>
        <end position="671"/>
    </location>
</feature>
<dbReference type="PANTHER" id="PTHR43531">
    <property type="entry name" value="PROTEIN ICFG"/>
    <property type="match status" value="1"/>
</dbReference>
<dbReference type="InterPro" id="IPR004089">
    <property type="entry name" value="MCPsignal_dom"/>
</dbReference>